<dbReference type="PROSITE" id="PS51891">
    <property type="entry name" value="CENP_V_GFA"/>
    <property type="match status" value="2"/>
</dbReference>
<reference evidence="7" key="1">
    <citation type="journal article" date="2020" name="Stud. Mycol.">
        <title>101 Dothideomycetes genomes: a test case for predicting lifestyles and emergence of pathogens.</title>
        <authorList>
            <person name="Haridas S."/>
            <person name="Albert R."/>
            <person name="Binder M."/>
            <person name="Bloem J."/>
            <person name="Labutti K."/>
            <person name="Salamov A."/>
            <person name="Andreopoulos B."/>
            <person name="Baker S."/>
            <person name="Barry K."/>
            <person name="Bills G."/>
            <person name="Bluhm B."/>
            <person name="Cannon C."/>
            <person name="Castanera R."/>
            <person name="Culley D."/>
            <person name="Daum C."/>
            <person name="Ezra D."/>
            <person name="Gonzalez J."/>
            <person name="Henrissat B."/>
            <person name="Kuo A."/>
            <person name="Liang C."/>
            <person name="Lipzen A."/>
            <person name="Lutzoni F."/>
            <person name="Magnuson J."/>
            <person name="Mondo S."/>
            <person name="Nolan M."/>
            <person name="Ohm R."/>
            <person name="Pangilinan J."/>
            <person name="Park H.-J."/>
            <person name="Ramirez L."/>
            <person name="Alfaro M."/>
            <person name="Sun H."/>
            <person name="Tritt A."/>
            <person name="Yoshinaga Y."/>
            <person name="Zwiers L.-H."/>
            <person name="Turgeon B."/>
            <person name="Goodwin S."/>
            <person name="Spatafora J."/>
            <person name="Crous P."/>
            <person name="Grigoriev I."/>
        </authorList>
    </citation>
    <scope>NUCLEOTIDE SEQUENCE</scope>
    <source>
        <strain evidence="7">CBS 113818</strain>
    </source>
</reference>
<dbReference type="Pfam" id="PF04828">
    <property type="entry name" value="GFA"/>
    <property type="match status" value="2"/>
</dbReference>
<proteinExistence type="inferred from homology"/>
<dbReference type="PANTHER" id="PTHR33337:SF31">
    <property type="entry name" value="DUF636 DOMAIN PROTEIN (AFU_ORTHOLOGUE AFUA_2G12650)"/>
    <property type="match status" value="1"/>
</dbReference>
<evidence type="ECO:0000256" key="2">
    <source>
        <dbReference type="ARBA" id="ARBA00022723"/>
    </source>
</evidence>
<feature type="domain" description="CENP-V/GFA" evidence="6">
    <location>
        <begin position="3"/>
        <end position="103"/>
    </location>
</feature>
<comment type="similarity">
    <text evidence="1">Belongs to the Gfa family.</text>
</comment>
<keyword evidence="2" id="KW-0479">Metal-binding</keyword>
<feature type="non-terminal residue" evidence="7">
    <location>
        <position position="1"/>
    </location>
</feature>
<dbReference type="Gene3D" id="3.90.1590.10">
    <property type="entry name" value="glutathione-dependent formaldehyde- activating enzyme (gfa)"/>
    <property type="match status" value="2"/>
</dbReference>
<gene>
    <name evidence="7" type="ORF">CC86DRAFT_241596</name>
</gene>
<dbReference type="PANTHER" id="PTHR33337">
    <property type="entry name" value="GFA DOMAIN-CONTAINING PROTEIN"/>
    <property type="match status" value="1"/>
</dbReference>
<dbReference type="SUPFAM" id="SSF51316">
    <property type="entry name" value="Mss4-like"/>
    <property type="match status" value="2"/>
</dbReference>
<evidence type="ECO:0000256" key="5">
    <source>
        <dbReference type="SAM" id="SignalP"/>
    </source>
</evidence>
<keyword evidence="5" id="KW-0732">Signal</keyword>
<evidence type="ECO:0000313" key="7">
    <source>
        <dbReference type="EMBL" id="KAF2825084.1"/>
    </source>
</evidence>
<evidence type="ECO:0000259" key="6">
    <source>
        <dbReference type="PROSITE" id="PS51891"/>
    </source>
</evidence>
<protein>
    <recommendedName>
        <fullName evidence="6">CENP-V/GFA domain-containing protein</fullName>
    </recommendedName>
</protein>
<keyword evidence="8" id="KW-1185">Reference proteome</keyword>
<name>A0A6A6ZX61_9PLEO</name>
<sequence length="312" mass="34131">RTLTAHCLCLLSHITFTLPPTPLPQQAHLCHCSVCRYTHGTLFTTHERIQRPDVDLSTFKAYKCTERWTIYFCGRCGSHVLDRLDVRGWGGKDGAGEEEVEWYIALGVVDQEGGGKGNGKVDGVWQFTKHIFVSSTQDGGLAFFLTRIGNSNVRLWNSRPIDDPAVGTGELQMQLEVKCHCTSIHFPISRPSPQSKFQGKHCACRSCRFATSTPVASWVYVPTSSLSLPANLLFNSNSKPPSLGPGFGTLQTYTSSPGVTRSFCSTCGACVAVVRDEEKGVVQVAAGLFRAKGVRAEEWVEWGRDVGGLEDG</sequence>
<evidence type="ECO:0000256" key="3">
    <source>
        <dbReference type="ARBA" id="ARBA00022833"/>
    </source>
</evidence>
<dbReference type="OrthoDB" id="5422068at2759"/>
<dbReference type="GO" id="GO:0016846">
    <property type="term" value="F:carbon-sulfur lyase activity"/>
    <property type="evidence" value="ECO:0007669"/>
    <property type="project" value="InterPro"/>
</dbReference>
<feature type="chain" id="PRO_5025683145" description="CENP-V/GFA domain-containing protein" evidence="5">
    <location>
        <begin position="18"/>
        <end position="312"/>
    </location>
</feature>
<feature type="domain" description="CENP-V/GFA" evidence="6">
    <location>
        <begin position="175"/>
        <end position="300"/>
    </location>
</feature>
<evidence type="ECO:0000313" key="8">
    <source>
        <dbReference type="Proteomes" id="UP000799424"/>
    </source>
</evidence>
<feature type="signal peptide" evidence="5">
    <location>
        <begin position="1"/>
        <end position="17"/>
    </location>
</feature>
<dbReference type="GO" id="GO:0046872">
    <property type="term" value="F:metal ion binding"/>
    <property type="evidence" value="ECO:0007669"/>
    <property type="project" value="UniProtKB-KW"/>
</dbReference>
<evidence type="ECO:0000256" key="1">
    <source>
        <dbReference type="ARBA" id="ARBA00005495"/>
    </source>
</evidence>
<keyword evidence="3" id="KW-0862">Zinc</keyword>
<dbReference type="InterPro" id="IPR011057">
    <property type="entry name" value="Mss4-like_sf"/>
</dbReference>
<organism evidence="7 8">
    <name type="scientific">Ophiobolus disseminans</name>
    <dbReference type="NCBI Taxonomy" id="1469910"/>
    <lineage>
        <taxon>Eukaryota</taxon>
        <taxon>Fungi</taxon>
        <taxon>Dikarya</taxon>
        <taxon>Ascomycota</taxon>
        <taxon>Pezizomycotina</taxon>
        <taxon>Dothideomycetes</taxon>
        <taxon>Pleosporomycetidae</taxon>
        <taxon>Pleosporales</taxon>
        <taxon>Pleosporineae</taxon>
        <taxon>Phaeosphaeriaceae</taxon>
        <taxon>Ophiobolus</taxon>
    </lineage>
</organism>
<dbReference type="EMBL" id="MU006228">
    <property type="protein sequence ID" value="KAF2825084.1"/>
    <property type="molecule type" value="Genomic_DNA"/>
</dbReference>
<accession>A0A6A6ZX61</accession>
<keyword evidence="4" id="KW-0456">Lyase</keyword>
<feature type="non-terminal residue" evidence="7">
    <location>
        <position position="312"/>
    </location>
</feature>
<dbReference type="InterPro" id="IPR006913">
    <property type="entry name" value="CENP-V/GFA"/>
</dbReference>
<dbReference type="AlphaFoldDB" id="A0A6A6ZX61"/>
<evidence type="ECO:0000256" key="4">
    <source>
        <dbReference type="ARBA" id="ARBA00023239"/>
    </source>
</evidence>
<dbReference type="Proteomes" id="UP000799424">
    <property type="component" value="Unassembled WGS sequence"/>
</dbReference>